<organism evidence="2 3">
    <name type="scientific">Rubripirellula amarantea</name>
    <dbReference type="NCBI Taxonomy" id="2527999"/>
    <lineage>
        <taxon>Bacteria</taxon>
        <taxon>Pseudomonadati</taxon>
        <taxon>Planctomycetota</taxon>
        <taxon>Planctomycetia</taxon>
        <taxon>Pirellulales</taxon>
        <taxon>Pirellulaceae</taxon>
        <taxon>Rubripirellula</taxon>
    </lineage>
</organism>
<comment type="caution">
    <text evidence="2">The sequence shown here is derived from an EMBL/GenBank/DDBJ whole genome shotgun (WGS) entry which is preliminary data.</text>
</comment>
<accession>A0A5C5WL05</accession>
<dbReference type="AlphaFoldDB" id="A0A5C5WL05"/>
<keyword evidence="1" id="KW-0472">Membrane</keyword>
<protein>
    <submittedName>
        <fullName evidence="2">Uncharacterized protein</fullName>
    </submittedName>
</protein>
<evidence type="ECO:0000256" key="1">
    <source>
        <dbReference type="SAM" id="Phobius"/>
    </source>
</evidence>
<keyword evidence="1" id="KW-0812">Transmembrane</keyword>
<keyword evidence="1" id="KW-1133">Transmembrane helix</keyword>
<gene>
    <name evidence="2" type="ORF">Pla22_42540</name>
</gene>
<feature type="transmembrane region" description="Helical" evidence="1">
    <location>
        <begin position="79"/>
        <end position="97"/>
    </location>
</feature>
<evidence type="ECO:0000313" key="3">
    <source>
        <dbReference type="Proteomes" id="UP000316598"/>
    </source>
</evidence>
<reference evidence="2 3" key="1">
    <citation type="submission" date="2019-02" db="EMBL/GenBank/DDBJ databases">
        <title>Deep-cultivation of Planctomycetes and their phenomic and genomic characterization uncovers novel biology.</title>
        <authorList>
            <person name="Wiegand S."/>
            <person name="Jogler M."/>
            <person name="Boedeker C."/>
            <person name="Pinto D."/>
            <person name="Vollmers J."/>
            <person name="Rivas-Marin E."/>
            <person name="Kohn T."/>
            <person name="Peeters S.H."/>
            <person name="Heuer A."/>
            <person name="Rast P."/>
            <person name="Oberbeckmann S."/>
            <person name="Bunk B."/>
            <person name="Jeske O."/>
            <person name="Meyerdierks A."/>
            <person name="Storesund J.E."/>
            <person name="Kallscheuer N."/>
            <person name="Luecker S."/>
            <person name="Lage O.M."/>
            <person name="Pohl T."/>
            <person name="Merkel B.J."/>
            <person name="Hornburger P."/>
            <person name="Mueller R.-W."/>
            <person name="Bruemmer F."/>
            <person name="Labrenz M."/>
            <person name="Spormann A.M."/>
            <person name="Op Den Camp H."/>
            <person name="Overmann J."/>
            <person name="Amann R."/>
            <person name="Jetten M.S.M."/>
            <person name="Mascher T."/>
            <person name="Medema M.H."/>
            <person name="Devos D.P."/>
            <person name="Kaster A.-K."/>
            <person name="Ovreas L."/>
            <person name="Rohde M."/>
            <person name="Galperin M.Y."/>
            <person name="Jogler C."/>
        </authorList>
    </citation>
    <scope>NUCLEOTIDE SEQUENCE [LARGE SCALE GENOMIC DNA]</scope>
    <source>
        <strain evidence="2 3">Pla22</strain>
    </source>
</reference>
<feature type="transmembrane region" description="Helical" evidence="1">
    <location>
        <begin position="49"/>
        <end position="67"/>
    </location>
</feature>
<name>A0A5C5WL05_9BACT</name>
<keyword evidence="3" id="KW-1185">Reference proteome</keyword>
<dbReference type="EMBL" id="SJPI01000002">
    <property type="protein sequence ID" value="TWT51476.1"/>
    <property type="molecule type" value="Genomic_DNA"/>
</dbReference>
<dbReference type="OrthoDB" id="9984245at2"/>
<feature type="transmembrane region" description="Helical" evidence="1">
    <location>
        <begin position="25"/>
        <end position="43"/>
    </location>
</feature>
<dbReference type="RefSeq" id="WP_146516512.1">
    <property type="nucleotide sequence ID" value="NZ_SJPI01000002.1"/>
</dbReference>
<proteinExistence type="predicted"/>
<dbReference type="Proteomes" id="UP000316598">
    <property type="component" value="Unassembled WGS sequence"/>
</dbReference>
<sequence>MENQHFRPGDAGRYPIQMNERPLQISLNSIMLTTLGAAALFLLLRTSGIAAAFLALTSPFCIAVWFRRKLLATRYIGAVPIRLPLFLTLFFMFYLGMLGPYSLLMFRVLKHIGDGPMYVATVAPLSPVLLACHTFPSLRGPCDLYLESWDRRWHH</sequence>
<evidence type="ECO:0000313" key="2">
    <source>
        <dbReference type="EMBL" id="TWT51476.1"/>
    </source>
</evidence>